<dbReference type="Pfam" id="PF07336">
    <property type="entry name" value="ABATE"/>
    <property type="match status" value="1"/>
</dbReference>
<sequence length="188" mass="20651">MSGDWILDSPYPSVNFLNTLRDRYLGGWELLTTPELLGEWLVAAKLTDRAPELTPARLAEAVALREAMDAVLMAVGRRERPSAKAVHMLNATATSAPRAVLQLRLPSRGLPESCQVLPGDPAAAALATLAADAIERVAERACVRQCAAEDCSIRYVDLSPARNKQWCSMARCGNRMKSRNHYRRVTAH</sequence>
<accession>A0ABW5FPW8</accession>
<proteinExistence type="predicted"/>
<reference evidence="3" key="1">
    <citation type="journal article" date="2019" name="Int. J. Syst. Evol. Microbiol.">
        <title>The Global Catalogue of Microorganisms (GCM) 10K type strain sequencing project: providing services to taxonomists for standard genome sequencing and annotation.</title>
        <authorList>
            <consortium name="The Broad Institute Genomics Platform"/>
            <consortium name="The Broad Institute Genome Sequencing Center for Infectious Disease"/>
            <person name="Wu L."/>
            <person name="Ma J."/>
        </authorList>
    </citation>
    <scope>NUCLEOTIDE SEQUENCE [LARGE SCALE GENOMIC DNA]</scope>
    <source>
        <strain evidence="3">CGMCC 4.7645</strain>
    </source>
</reference>
<protein>
    <submittedName>
        <fullName evidence="2">CGNR zinc finger domain-containing protein</fullName>
    </submittedName>
</protein>
<dbReference type="PANTHER" id="PTHR35525">
    <property type="entry name" value="BLL6575 PROTEIN"/>
    <property type="match status" value="1"/>
</dbReference>
<gene>
    <name evidence="2" type="ORF">ACFSXZ_11150</name>
</gene>
<name>A0ABW5FPW8_9PSEU</name>
<dbReference type="Pfam" id="PF11706">
    <property type="entry name" value="zf-CGNR"/>
    <property type="match status" value="1"/>
</dbReference>
<organism evidence="2 3">
    <name type="scientific">Amycolatopsis pigmentata</name>
    <dbReference type="NCBI Taxonomy" id="450801"/>
    <lineage>
        <taxon>Bacteria</taxon>
        <taxon>Bacillati</taxon>
        <taxon>Actinomycetota</taxon>
        <taxon>Actinomycetes</taxon>
        <taxon>Pseudonocardiales</taxon>
        <taxon>Pseudonocardiaceae</taxon>
        <taxon>Amycolatopsis</taxon>
    </lineage>
</organism>
<feature type="domain" description="Zinc finger CGNR" evidence="1">
    <location>
        <begin position="143"/>
        <end position="184"/>
    </location>
</feature>
<keyword evidence="3" id="KW-1185">Reference proteome</keyword>
<comment type="caution">
    <text evidence="2">The sequence shown here is derived from an EMBL/GenBank/DDBJ whole genome shotgun (WGS) entry which is preliminary data.</text>
</comment>
<dbReference type="InterPro" id="IPR010852">
    <property type="entry name" value="ABATE"/>
</dbReference>
<dbReference type="Proteomes" id="UP001597417">
    <property type="component" value="Unassembled WGS sequence"/>
</dbReference>
<evidence type="ECO:0000313" key="3">
    <source>
        <dbReference type="Proteomes" id="UP001597417"/>
    </source>
</evidence>
<dbReference type="SUPFAM" id="SSF160904">
    <property type="entry name" value="Jann2411-like"/>
    <property type="match status" value="1"/>
</dbReference>
<dbReference type="EMBL" id="JBHUKR010000006">
    <property type="protein sequence ID" value="MFD2416878.1"/>
    <property type="molecule type" value="Genomic_DNA"/>
</dbReference>
<dbReference type="RefSeq" id="WP_378264070.1">
    <property type="nucleotide sequence ID" value="NZ_JBHUKR010000006.1"/>
</dbReference>
<dbReference type="InterPro" id="IPR021005">
    <property type="entry name" value="Znf_CGNR"/>
</dbReference>
<dbReference type="PANTHER" id="PTHR35525:SF3">
    <property type="entry name" value="BLL6575 PROTEIN"/>
    <property type="match status" value="1"/>
</dbReference>
<dbReference type="InterPro" id="IPR023286">
    <property type="entry name" value="ABATE_dom_sf"/>
</dbReference>
<evidence type="ECO:0000313" key="2">
    <source>
        <dbReference type="EMBL" id="MFD2416878.1"/>
    </source>
</evidence>
<evidence type="ECO:0000259" key="1">
    <source>
        <dbReference type="Pfam" id="PF11706"/>
    </source>
</evidence>
<dbReference type="Gene3D" id="1.10.3300.10">
    <property type="entry name" value="Jann2411-like domain"/>
    <property type="match status" value="1"/>
</dbReference>